<sequence length="615" mass="68810">MTLLYTLHFVLLNISSIIQWLLFILGLILVIIPLYHTLLSNSTSFLKASQACKARLGMHRFINLYYTNKSNNIITLGGSSAIVPSSADVVTCELNTKLDTNVCLLSDNHDTSPYHRPLLVSGLVNTGNSCFLNSVLQSLSSLPKLLEYLNSVDKLPTTMELPVTRSLLKTLKLLTVPSNQAFRPAELVSAMSSNRRVINREQQDAQELFQLISGELDNENQMTKKKQGFRDLLFSAAVVNKPTVENPFTGLLANRLSCIQCGYTEAIRHFSFNNVQLSLPNADSTTLDDCLKQLTTMEYLNDVTCRKCSLIDTVDKLTDEISLLLRSSEKTEKLQCLEKIKQDVEHRLDVGRIAEESHDDSRLKGLLSRVCRTSSKQAMFAKPPKVLCLHIARSTYLPTGEIYKNTCHIQFPQVLDLAPYCTTGTLNTQPLSPISIDSSSALSGGGGVRYRLMSAIVHFGSHNFGHFIAYKRRLVAEKCNCHACTDDIISLTHHDSDWFKVSDERVDVCTVDEVLSANPYMLLYELMEDHVSDNNVTFTAAHVSHQQQEVVVESEESEESEEDEDWISRNVPNASPLVLPLQLASCASAYPLTQQPRRRRDSTKNSWAQTPVAIY</sequence>
<evidence type="ECO:0000256" key="5">
    <source>
        <dbReference type="ARBA" id="ARBA00022786"/>
    </source>
</evidence>
<dbReference type="CDD" id="cd02662">
    <property type="entry name" value="Peptidase_C19F"/>
    <property type="match status" value="1"/>
</dbReference>
<proteinExistence type="inferred from homology"/>
<comment type="caution">
    <text evidence="11">The sequence shown here is derived from an EMBL/GenBank/DDBJ whole genome shotgun (WGS) entry which is preliminary data.</text>
</comment>
<feature type="domain" description="USP" evidence="10">
    <location>
        <begin position="121"/>
        <end position="527"/>
    </location>
</feature>
<dbReference type="Proteomes" id="UP001476247">
    <property type="component" value="Unassembled WGS sequence"/>
</dbReference>
<keyword evidence="9" id="KW-1133">Transmembrane helix</keyword>
<gene>
    <name evidence="11" type="ORF">HPULCUR_011796</name>
</gene>
<keyword evidence="4" id="KW-0645">Protease</keyword>
<keyword evidence="6" id="KW-0378">Hydrolase</keyword>
<dbReference type="EMBL" id="BAABUJ010000060">
    <property type="protein sequence ID" value="GAA5806265.1"/>
    <property type="molecule type" value="Genomic_DNA"/>
</dbReference>
<dbReference type="InterPro" id="IPR038765">
    <property type="entry name" value="Papain-like_cys_pep_sf"/>
</dbReference>
<evidence type="ECO:0000259" key="10">
    <source>
        <dbReference type="PROSITE" id="PS50235"/>
    </source>
</evidence>
<name>A0ABP9YH49_9FUNG</name>
<dbReference type="PANTHER" id="PTHR24006">
    <property type="entry name" value="UBIQUITIN CARBOXYL-TERMINAL HYDROLASE"/>
    <property type="match status" value="1"/>
</dbReference>
<dbReference type="SUPFAM" id="SSF54001">
    <property type="entry name" value="Cysteine proteinases"/>
    <property type="match status" value="1"/>
</dbReference>
<dbReference type="PANTHER" id="PTHR24006:SF888">
    <property type="entry name" value="UBIQUITIN CARBOXYL-TERMINAL HYDROLASE 30"/>
    <property type="match status" value="1"/>
</dbReference>
<dbReference type="InterPro" id="IPR028889">
    <property type="entry name" value="USP"/>
</dbReference>
<dbReference type="InterPro" id="IPR018200">
    <property type="entry name" value="USP_CS"/>
</dbReference>
<evidence type="ECO:0000313" key="11">
    <source>
        <dbReference type="EMBL" id="GAA5806265.1"/>
    </source>
</evidence>
<keyword evidence="9" id="KW-0472">Membrane</keyword>
<comment type="similarity">
    <text evidence="2">Belongs to the peptidase C19 family.</text>
</comment>
<comment type="catalytic activity">
    <reaction evidence="1">
        <text>Thiol-dependent hydrolysis of ester, thioester, amide, peptide and isopeptide bonds formed by the C-terminal Gly of ubiquitin (a 76-residue protein attached to proteins as an intracellular targeting signal).</text>
        <dbReference type="EC" id="3.4.19.12"/>
    </reaction>
</comment>
<keyword evidence="5" id="KW-0833">Ubl conjugation pathway</keyword>
<evidence type="ECO:0000256" key="1">
    <source>
        <dbReference type="ARBA" id="ARBA00000707"/>
    </source>
</evidence>
<evidence type="ECO:0000256" key="3">
    <source>
        <dbReference type="ARBA" id="ARBA00012759"/>
    </source>
</evidence>
<accession>A0ABP9YH49</accession>
<evidence type="ECO:0000256" key="4">
    <source>
        <dbReference type="ARBA" id="ARBA00022670"/>
    </source>
</evidence>
<evidence type="ECO:0000256" key="7">
    <source>
        <dbReference type="ARBA" id="ARBA00022807"/>
    </source>
</evidence>
<feature type="region of interest" description="Disordered" evidence="8">
    <location>
        <begin position="592"/>
        <end position="615"/>
    </location>
</feature>
<protein>
    <recommendedName>
        <fullName evidence="3">ubiquitinyl hydrolase 1</fullName>
        <ecNumber evidence="3">3.4.19.12</ecNumber>
    </recommendedName>
</protein>
<keyword evidence="12" id="KW-1185">Reference proteome</keyword>
<dbReference type="PROSITE" id="PS50235">
    <property type="entry name" value="USP_3"/>
    <property type="match status" value="1"/>
</dbReference>
<evidence type="ECO:0000256" key="8">
    <source>
        <dbReference type="SAM" id="MobiDB-lite"/>
    </source>
</evidence>
<dbReference type="Pfam" id="PF00443">
    <property type="entry name" value="UCH"/>
    <property type="match status" value="1"/>
</dbReference>
<evidence type="ECO:0000313" key="12">
    <source>
        <dbReference type="Proteomes" id="UP001476247"/>
    </source>
</evidence>
<reference evidence="11 12" key="1">
    <citation type="submission" date="2024-04" db="EMBL/GenBank/DDBJ databases">
        <title>genome sequences of Mucor flavus KT1a and Helicostylum pulchrum KT1b strains isolation_sourced from the surface of a dry-aged beef.</title>
        <authorList>
            <person name="Toyotome T."/>
            <person name="Hosono M."/>
            <person name="Torimaru M."/>
            <person name="Fukuda K."/>
            <person name="Mikami N."/>
        </authorList>
    </citation>
    <scope>NUCLEOTIDE SEQUENCE [LARGE SCALE GENOMIC DNA]</scope>
    <source>
        <strain evidence="11 12">KT1b</strain>
    </source>
</reference>
<evidence type="ECO:0000256" key="9">
    <source>
        <dbReference type="SAM" id="Phobius"/>
    </source>
</evidence>
<keyword evidence="7" id="KW-0788">Thiol protease</keyword>
<evidence type="ECO:0000256" key="6">
    <source>
        <dbReference type="ARBA" id="ARBA00022801"/>
    </source>
</evidence>
<feature type="transmembrane region" description="Helical" evidence="9">
    <location>
        <begin position="7"/>
        <end position="35"/>
    </location>
</feature>
<dbReference type="InterPro" id="IPR001394">
    <property type="entry name" value="Peptidase_C19_UCH"/>
</dbReference>
<dbReference type="Gene3D" id="3.90.70.10">
    <property type="entry name" value="Cysteine proteinases"/>
    <property type="match status" value="1"/>
</dbReference>
<keyword evidence="9" id="KW-0812">Transmembrane</keyword>
<dbReference type="PROSITE" id="PS00972">
    <property type="entry name" value="USP_1"/>
    <property type="match status" value="1"/>
</dbReference>
<dbReference type="EC" id="3.4.19.12" evidence="3"/>
<dbReference type="InterPro" id="IPR050164">
    <property type="entry name" value="Peptidase_C19"/>
</dbReference>
<evidence type="ECO:0000256" key="2">
    <source>
        <dbReference type="ARBA" id="ARBA00009085"/>
    </source>
</evidence>
<organism evidence="11 12">
    <name type="scientific">Helicostylum pulchrum</name>
    <dbReference type="NCBI Taxonomy" id="562976"/>
    <lineage>
        <taxon>Eukaryota</taxon>
        <taxon>Fungi</taxon>
        <taxon>Fungi incertae sedis</taxon>
        <taxon>Mucoromycota</taxon>
        <taxon>Mucoromycotina</taxon>
        <taxon>Mucoromycetes</taxon>
        <taxon>Mucorales</taxon>
        <taxon>Mucorineae</taxon>
        <taxon>Mucoraceae</taxon>
        <taxon>Helicostylum</taxon>
    </lineage>
</organism>